<feature type="signal peptide" evidence="2">
    <location>
        <begin position="1"/>
        <end position="19"/>
    </location>
</feature>
<dbReference type="Gene3D" id="3.40.190.150">
    <property type="entry name" value="Bordetella uptake gene, domain 1"/>
    <property type="match status" value="1"/>
</dbReference>
<gene>
    <name evidence="3" type="ORF">OF850_17760</name>
</gene>
<name>A0ABT3NZ85_9PROT</name>
<dbReference type="PANTHER" id="PTHR42928">
    <property type="entry name" value="TRICARBOXYLATE-BINDING PROTEIN"/>
    <property type="match status" value="1"/>
</dbReference>
<evidence type="ECO:0000313" key="3">
    <source>
        <dbReference type="EMBL" id="MCW8087477.1"/>
    </source>
</evidence>
<dbReference type="SUPFAM" id="SSF53850">
    <property type="entry name" value="Periplasmic binding protein-like II"/>
    <property type="match status" value="1"/>
</dbReference>
<dbReference type="PANTHER" id="PTHR42928:SF5">
    <property type="entry name" value="BLR1237 PROTEIN"/>
    <property type="match status" value="1"/>
</dbReference>
<evidence type="ECO:0000256" key="2">
    <source>
        <dbReference type="SAM" id="SignalP"/>
    </source>
</evidence>
<feature type="chain" id="PRO_5045367718" evidence="2">
    <location>
        <begin position="20"/>
        <end position="322"/>
    </location>
</feature>
<dbReference type="CDD" id="cd07012">
    <property type="entry name" value="PBP2_Bug_TTT"/>
    <property type="match status" value="1"/>
</dbReference>
<sequence length="322" mass="35305">MHRFALALCALMLALPAAAQNWQPDRPVRIIVPFPPGGATDLIARIFAERASRDLPNRWVVENRSGANGNIGMDVVAKSTPDGYTLGACTIGNCAINAAIYARMPYDIERDLVPVFWSGSVMNALAVRPDHPAQNFQQFAEWARRENTRVNFSSSGFGASNHLLGEFLNGRLGLRMTHVPFRGGAPGMQAVIAGNTHFFFENTPTLIGAIRGGQLRALAVSGRTRDPALPDVPTLEESGMTDAVIEPWFGYMAPRGTPPEIVARLNALFNEANSDPTVQERLRTLGTRPEGGPPERFAAHVRSEVARWREVVERNNIERITE</sequence>
<keyword evidence="4" id="KW-1185">Reference proteome</keyword>
<keyword evidence="2" id="KW-0732">Signal</keyword>
<protein>
    <submittedName>
        <fullName evidence="3">Tripartite tricarboxylate transporter substrate binding protein</fullName>
    </submittedName>
</protein>
<dbReference type="InterPro" id="IPR042100">
    <property type="entry name" value="Bug_dom1"/>
</dbReference>
<organism evidence="3 4">
    <name type="scientific">Sabulicella glaciei</name>
    <dbReference type="NCBI Taxonomy" id="2984948"/>
    <lineage>
        <taxon>Bacteria</taxon>
        <taxon>Pseudomonadati</taxon>
        <taxon>Pseudomonadota</taxon>
        <taxon>Alphaproteobacteria</taxon>
        <taxon>Acetobacterales</taxon>
        <taxon>Acetobacteraceae</taxon>
        <taxon>Sabulicella</taxon>
    </lineage>
</organism>
<dbReference type="Proteomes" id="UP001526430">
    <property type="component" value="Unassembled WGS sequence"/>
</dbReference>
<evidence type="ECO:0000313" key="4">
    <source>
        <dbReference type="Proteomes" id="UP001526430"/>
    </source>
</evidence>
<proteinExistence type="inferred from homology"/>
<comment type="similarity">
    <text evidence="1">Belongs to the UPF0065 (bug) family.</text>
</comment>
<dbReference type="InterPro" id="IPR005064">
    <property type="entry name" value="BUG"/>
</dbReference>
<dbReference type="PIRSF" id="PIRSF017082">
    <property type="entry name" value="YflP"/>
    <property type="match status" value="1"/>
</dbReference>
<dbReference type="RefSeq" id="WP_301591682.1">
    <property type="nucleotide sequence ID" value="NZ_JAPFQI010000017.1"/>
</dbReference>
<dbReference type="EMBL" id="JAPFQI010000017">
    <property type="protein sequence ID" value="MCW8087477.1"/>
    <property type="molecule type" value="Genomic_DNA"/>
</dbReference>
<evidence type="ECO:0000256" key="1">
    <source>
        <dbReference type="ARBA" id="ARBA00006987"/>
    </source>
</evidence>
<comment type="caution">
    <text evidence="3">The sequence shown here is derived from an EMBL/GenBank/DDBJ whole genome shotgun (WGS) entry which is preliminary data.</text>
</comment>
<accession>A0ABT3NZ85</accession>
<dbReference type="Gene3D" id="3.40.190.10">
    <property type="entry name" value="Periplasmic binding protein-like II"/>
    <property type="match status" value="1"/>
</dbReference>
<dbReference type="Pfam" id="PF03401">
    <property type="entry name" value="TctC"/>
    <property type="match status" value="1"/>
</dbReference>
<reference evidence="3 4" key="1">
    <citation type="submission" date="2022-10" db="EMBL/GenBank/DDBJ databases">
        <title>Roseococcus glaciei nov., sp. nov., isolated from glacier.</title>
        <authorList>
            <person name="Liu Q."/>
            <person name="Xin Y.-H."/>
        </authorList>
    </citation>
    <scope>NUCLEOTIDE SEQUENCE [LARGE SCALE GENOMIC DNA]</scope>
    <source>
        <strain evidence="3 4">MDT2-1-1</strain>
    </source>
</reference>